<dbReference type="Pfam" id="PF07686">
    <property type="entry name" value="V-set"/>
    <property type="match status" value="1"/>
</dbReference>
<feature type="domain" description="Immunoglobulin V-set" evidence="1">
    <location>
        <begin position="16"/>
        <end position="66"/>
    </location>
</feature>
<organism evidence="2 3">
    <name type="scientific">Maylandia zebra</name>
    <name type="common">zebra mbuna</name>
    <dbReference type="NCBI Taxonomy" id="106582"/>
    <lineage>
        <taxon>Eukaryota</taxon>
        <taxon>Metazoa</taxon>
        <taxon>Chordata</taxon>
        <taxon>Craniata</taxon>
        <taxon>Vertebrata</taxon>
        <taxon>Euteleostomi</taxon>
        <taxon>Actinopterygii</taxon>
        <taxon>Neopterygii</taxon>
        <taxon>Teleostei</taxon>
        <taxon>Neoteleostei</taxon>
        <taxon>Acanthomorphata</taxon>
        <taxon>Ovalentaria</taxon>
        <taxon>Cichlomorphae</taxon>
        <taxon>Cichliformes</taxon>
        <taxon>Cichlidae</taxon>
        <taxon>African cichlids</taxon>
        <taxon>Pseudocrenilabrinae</taxon>
        <taxon>Haplochromini</taxon>
        <taxon>Maylandia</taxon>
        <taxon>Maylandia zebra complex</taxon>
    </lineage>
</organism>
<dbReference type="Proteomes" id="UP000265160">
    <property type="component" value="LG10"/>
</dbReference>
<evidence type="ECO:0000259" key="1">
    <source>
        <dbReference type="Pfam" id="PF07686"/>
    </source>
</evidence>
<dbReference type="AlphaFoldDB" id="A0A3P9DEU2"/>
<reference evidence="2" key="3">
    <citation type="submission" date="2025-09" db="UniProtKB">
        <authorList>
            <consortium name="Ensembl"/>
        </authorList>
    </citation>
    <scope>IDENTIFICATION</scope>
</reference>
<protein>
    <recommendedName>
        <fullName evidence="1">Immunoglobulin V-set domain-containing protein</fullName>
    </recommendedName>
</protein>
<reference evidence="2 3" key="1">
    <citation type="journal article" date="2014" name="Nature">
        <title>The genomic substrate for adaptive radiation in African cichlid fish.</title>
        <authorList>
            <person name="Brawand D."/>
            <person name="Wagner C.E."/>
            <person name="Li Y.I."/>
            <person name="Malinsky M."/>
            <person name="Keller I."/>
            <person name="Fan S."/>
            <person name="Simakov O."/>
            <person name="Ng A.Y."/>
            <person name="Lim Z.W."/>
            <person name="Bezault E."/>
            <person name="Turner-Maier J."/>
            <person name="Johnson J."/>
            <person name="Alcazar R."/>
            <person name="Noh H.J."/>
            <person name="Russell P."/>
            <person name="Aken B."/>
            <person name="Alfoldi J."/>
            <person name="Amemiya C."/>
            <person name="Azzouzi N."/>
            <person name="Baroiller J.F."/>
            <person name="Barloy-Hubler F."/>
            <person name="Berlin A."/>
            <person name="Bloomquist R."/>
            <person name="Carleton K.L."/>
            <person name="Conte M.A."/>
            <person name="D'Cotta H."/>
            <person name="Eshel O."/>
            <person name="Gaffney L."/>
            <person name="Galibert F."/>
            <person name="Gante H.F."/>
            <person name="Gnerre S."/>
            <person name="Greuter L."/>
            <person name="Guyon R."/>
            <person name="Haddad N.S."/>
            <person name="Haerty W."/>
            <person name="Harris R.M."/>
            <person name="Hofmann H.A."/>
            <person name="Hourlier T."/>
            <person name="Hulata G."/>
            <person name="Jaffe D.B."/>
            <person name="Lara M."/>
            <person name="Lee A.P."/>
            <person name="MacCallum I."/>
            <person name="Mwaiko S."/>
            <person name="Nikaido M."/>
            <person name="Nishihara H."/>
            <person name="Ozouf-Costaz C."/>
            <person name="Penman D.J."/>
            <person name="Przybylski D."/>
            <person name="Rakotomanga M."/>
            <person name="Renn S.C.P."/>
            <person name="Ribeiro F.J."/>
            <person name="Ron M."/>
            <person name="Salzburger W."/>
            <person name="Sanchez-Pulido L."/>
            <person name="Santos M.E."/>
            <person name="Searle S."/>
            <person name="Sharpe T."/>
            <person name="Swofford R."/>
            <person name="Tan F.J."/>
            <person name="Williams L."/>
            <person name="Young S."/>
            <person name="Yin S."/>
            <person name="Okada N."/>
            <person name="Kocher T.D."/>
            <person name="Miska E.A."/>
            <person name="Lander E.S."/>
            <person name="Venkatesh B."/>
            <person name="Fernald R.D."/>
            <person name="Meyer A."/>
            <person name="Ponting C.P."/>
            <person name="Streelman J.T."/>
            <person name="Lindblad-Toh K."/>
            <person name="Seehausen O."/>
            <person name="Di Palma F."/>
        </authorList>
    </citation>
    <scope>NUCLEOTIDE SEQUENCE</scope>
</reference>
<dbReference type="InterPro" id="IPR013106">
    <property type="entry name" value="Ig_V-set"/>
</dbReference>
<dbReference type="InterPro" id="IPR013783">
    <property type="entry name" value="Ig-like_fold"/>
</dbReference>
<sequence length="123" mass="13855">MCLTGIQGVELFYYEKMEAVVGQNVSLPCTLKSATDNKIVSIEWSKETNKNTKLGLYSQFYGIHVFWQNITIQIEKNGTDVLVSCFVNAKQAAAVLCKGVKQQYKGKLKLYTCKVKSFVIVIF</sequence>
<dbReference type="STRING" id="106582.ENSMZEP00005032666"/>
<accession>A0A3P9DEU2</accession>
<dbReference type="Ensembl" id="ENSMZET00005033725.1">
    <property type="protein sequence ID" value="ENSMZEP00005032666.1"/>
    <property type="gene ID" value="ENSMZEG00005024335.1"/>
</dbReference>
<name>A0A3P9DEU2_9CICH</name>
<dbReference type="Gene3D" id="2.60.40.10">
    <property type="entry name" value="Immunoglobulins"/>
    <property type="match status" value="1"/>
</dbReference>
<evidence type="ECO:0000313" key="2">
    <source>
        <dbReference type="Ensembl" id="ENSMZEP00005032666.1"/>
    </source>
</evidence>
<keyword evidence="3" id="KW-1185">Reference proteome</keyword>
<dbReference type="GeneTree" id="ENSGT00530000066564"/>
<evidence type="ECO:0000313" key="3">
    <source>
        <dbReference type="Proteomes" id="UP000265160"/>
    </source>
</evidence>
<reference evidence="2" key="2">
    <citation type="submission" date="2025-08" db="UniProtKB">
        <authorList>
            <consortium name="Ensembl"/>
        </authorList>
    </citation>
    <scope>IDENTIFICATION</scope>
</reference>
<proteinExistence type="predicted"/>